<dbReference type="PANTHER" id="PTHR22958">
    <property type="entry name" value="GLYCEROPHOSPHORYL DIESTER PHOSPHODIESTERASE"/>
    <property type="match status" value="1"/>
</dbReference>
<dbReference type="InterPro" id="IPR004331">
    <property type="entry name" value="SPX_dom"/>
</dbReference>
<evidence type="ECO:0000259" key="6">
    <source>
        <dbReference type="PROSITE" id="PS51382"/>
    </source>
</evidence>
<dbReference type="PANTHER" id="PTHR22958:SF1">
    <property type="entry name" value="GLYCEROPHOSPHOCHOLINE PHOSPHODIESTERASE GPCPD1"/>
    <property type="match status" value="1"/>
</dbReference>
<feature type="repeat" description="ANK" evidence="4">
    <location>
        <begin position="372"/>
        <end position="404"/>
    </location>
</feature>
<feature type="compositionally biased region" description="Polar residues" evidence="5">
    <location>
        <begin position="857"/>
        <end position="868"/>
    </location>
</feature>
<evidence type="ECO:0000313" key="8">
    <source>
        <dbReference type="EMBL" id="OAL64733.1"/>
    </source>
</evidence>
<dbReference type="InterPro" id="IPR017946">
    <property type="entry name" value="PLC-like_Pdiesterase_TIM-brl"/>
</dbReference>
<evidence type="ECO:0000313" key="9">
    <source>
        <dbReference type="Proteomes" id="UP000243015"/>
    </source>
</evidence>
<dbReference type="Pfam" id="PF03009">
    <property type="entry name" value="GDPD"/>
    <property type="match status" value="1"/>
</dbReference>
<organism evidence="8 9">
    <name type="scientific">Trichophyton rubrum</name>
    <name type="common">Athlete's foot fungus</name>
    <name type="synonym">Epidermophyton rubrum</name>
    <dbReference type="NCBI Taxonomy" id="5551"/>
    <lineage>
        <taxon>Eukaryota</taxon>
        <taxon>Fungi</taxon>
        <taxon>Dikarya</taxon>
        <taxon>Ascomycota</taxon>
        <taxon>Pezizomycotina</taxon>
        <taxon>Eurotiomycetes</taxon>
        <taxon>Eurotiomycetidae</taxon>
        <taxon>Onygenales</taxon>
        <taxon>Arthrodermataceae</taxon>
        <taxon>Trichophyton</taxon>
    </lineage>
</organism>
<gene>
    <name evidence="8" type="ORF">A7C99_4167</name>
</gene>
<proteinExistence type="predicted"/>
<dbReference type="PROSITE" id="PS51382">
    <property type="entry name" value="SPX"/>
    <property type="match status" value="1"/>
</dbReference>
<dbReference type="InterPro" id="IPR030395">
    <property type="entry name" value="GP_PDE_dom"/>
</dbReference>
<dbReference type="InterPro" id="IPR057506">
    <property type="entry name" value="C2_GPCPD1"/>
</dbReference>
<dbReference type="AlphaFoldDB" id="A0A178EZE2"/>
<protein>
    <submittedName>
        <fullName evidence="8">Glycerophosphocholine phosphodiesterase</fullName>
    </submittedName>
</protein>
<feature type="region of interest" description="Disordered" evidence="5">
    <location>
        <begin position="590"/>
        <end position="623"/>
    </location>
</feature>
<dbReference type="Gene3D" id="3.20.20.190">
    <property type="entry name" value="Phosphatidylinositol (PI) phosphodiesterase"/>
    <property type="match status" value="1"/>
</dbReference>
<evidence type="ECO:0000259" key="7">
    <source>
        <dbReference type="PROSITE" id="PS51704"/>
    </source>
</evidence>
<feature type="repeat" description="ANK" evidence="4">
    <location>
        <begin position="530"/>
        <end position="562"/>
    </location>
</feature>
<feature type="domain" description="GP-PDE" evidence="7">
    <location>
        <begin position="804"/>
        <end position="1098"/>
    </location>
</feature>
<reference evidence="8 9" key="1">
    <citation type="submission" date="2016-05" db="EMBL/GenBank/DDBJ databases">
        <title>Genome sequencing of Trichophyton rubrum CMCC(F)T1i isolated from hair.</title>
        <authorList>
            <person name="Zhan P."/>
            <person name="Tao Y."/>
            <person name="Liu W."/>
        </authorList>
    </citation>
    <scope>NUCLEOTIDE SEQUENCE [LARGE SCALE GENOMIC DNA]</scope>
    <source>
        <strain evidence="9">CMCC(F)T1i</strain>
    </source>
</reference>
<keyword evidence="3 4" id="KW-0040">ANK repeat</keyword>
<dbReference type="Pfam" id="PF12796">
    <property type="entry name" value="Ank_2"/>
    <property type="match status" value="2"/>
</dbReference>
<sequence>MKFGRNLPRNMVPEWSSSYIKYKSLKKLIKSAVKAKTMGNDPDLAGFFYSLDRNLEDVDSFYNKKFSDCSRRLKLLEDRFGHPETSPSHLDSEDTEDLLAALLELRGQLRKLQWYGEVNRRGFIKITKKLDKKLPGANAQIKYLSTKVNPAMFATNSRLLHSVNSINEWLSVLGHEKVMDDNSSTHSALSLKKPSSGVILNLPTSLLLSVDDALRRDDTNALLDLLPTLKTATDGIGEAVFTRVLMSLQQRSIFYRSKACLASLLQRVTSLEEEDDINKRNCIHRLVISIGRSQSTVDPESSATMVLNFPTETSNYITPATTPTLKPQRPVVMESDHPTHIGRDSPVVMFLQYLLDNLLPHQRPALLARDISGKTPLHFAAQYGFKAVCDVIIEHLQEWDMFDVSEGIDGPLWQDEDGMAPLHLSVVGGHPLTTKTLLDSENWKGSNQDKTAIRRNILKSSAVLALATKANFVDIVHLLVQAGVNINYQDEQGETALHSAARFGHDQCAAALLKGSDEQKANIELAENTYAWTPLFIASVDGNINIVKLLIEAGANLETTDSSGWTAKEHATLRGHIDIARLLDEAMATSDGSVESDAASQSVVSSSPPSQSSLNDRNSKDRAPDAVKSFGHRYLTDKSMILVSLGTMDMRKTADPVSLERIPMAEAHLTQLDTALSIVVSASGAQGEPQIIDLPVQDNISTEPIVFHTADSSKTKIVFDLVPTYAGSKDQVFGRGVALLSSFKPTVGSSRSNLQGDFVVPLIAAKTLEIIGSVTFNFLVITPFSHPKMSITEEQTYWKSVTSPMVIGHRGLGKNIAGRHSLQLGENTVQSFIAAANLGASYVEFLHISDGRKPAVKQSSNHSGTPNSEDGFPRLLQTRPRSMSVGEELDVPNLSERMKHTRDFKKKGFKGNSRGDHIQAPFATLEELFKELPKSAGFNMELKYPMLHESEEEEMDTYAVELNSFVDNVLRIVYDYGEGRNMIFSSFNPDICLLLSFKQPSIPVLFLTDSGVSPVADIRASSLQEAIRFASRWNLLGIVTNAEPLVLSPRLVKVVKESGLVCVSYGTINNDPANVKIQVNEGIDAVIVDSVLAIRQGLTGVGA</sequence>
<accession>A0A178EZE2</accession>
<keyword evidence="1" id="KW-0677">Repeat</keyword>
<evidence type="ECO:0000256" key="3">
    <source>
        <dbReference type="ARBA" id="ARBA00023043"/>
    </source>
</evidence>
<dbReference type="EMBL" id="LHPM01000015">
    <property type="protein sequence ID" value="OAL64733.1"/>
    <property type="molecule type" value="Genomic_DNA"/>
</dbReference>
<feature type="compositionally biased region" description="Low complexity" evidence="5">
    <location>
        <begin position="600"/>
        <end position="613"/>
    </location>
</feature>
<dbReference type="SUPFAM" id="SSF48403">
    <property type="entry name" value="Ankyrin repeat"/>
    <property type="match status" value="1"/>
</dbReference>
<dbReference type="InterPro" id="IPR036770">
    <property type="entry name" value="Ankyrin_rpt-contain_sf"/>
</dbReference>
<evidence type="ECO:0000256" key="1">
    <source>
        <dbReference type="ARBA" id="ARBA00022737"/>
    </source>
</evidence>
<dbReference type="Pfam" id="PF25329">
    <property type="entry name" value="C2_GDE1"/>
    <property type="match status" value="1"/>
</dbReference>
<dbReference type="PROSITE" id="PS50297">
    <property type="entry name" value="ANK_REP_REGION"/>
    <property type="match status" value="2"/>
</dbReference>
<feature type="repeat" description="ANK" evidence="4">
    <location>
        <begin position="459"/>
        <end position="491"/>
    </location>
</feature>
<dbReference type="InterPro" id="IPR051578">
    <property type="entry name" value="GDPD"/>
</dbReference>
<dbReference type="PROSITE" id="PS50088">
    <property type="entry name" value="ANK_REPEAT"/>
    <property type="match status" value="3"/>
</dbReference>
<name>A0A178EZE2_TRIRU</name>
<dbReference type="SMART" id="SM00248">
    <property type="entry name" value="ANK"/>
    <property type="match status" value="6"/>
</dbReference>
<dbReference type="Gene3D" id="1.25.40.20">
    <property type="entry name" value="Ankyrin repeat-containing domain"/>
    <property type="match status" value="1"/>
</dbReference>
<evidence type="ECO:0000256" key="2">
    <source>
        <dbReference type="ARBA" id="ARBA00022801"/>
    </source>
</evidence>
<dbReference type="SUPFAM" id="SSF51695">
    <property type="entry name" value="PLC-like phosphodiesterases"/>
    <property type="match status" value="1"/>
</dbReference>
<feature type="region of interest" description="Disordered" evidence="5">
    <location>
        <begin position="854"/>
        <end position="875"/>
    </location>
</feature>
<comment type="caution">
    <text evidence="8">The sequence shown here is derived from an EMBL/GenBank/DDBJ whole genome shotgun (WGS) entry which is preliminary data.</text>
</comment>
<evidence type="ECO:0000256" key="4">
    <source>
        <dbReference type="PROSITE-ProRule" id="PRU00023"/>
    </source>
</evidence>
<dbReference type="PROSITE" id="PS51704">
    <property type="entry name" value="GP_PDE"/>
    <property type="match status" value="1"/>
</dbReference>
<dbReference type="InterPro" id="IPR002110">
    <property type="entry name" value="Ankyrin_rpt"/>
</dbReference>
<dbReference type="CDD" id="cd14484">
    <property type="entry name" value="SPX_GDE1_like"/>
    <property type="match status" value="1"/>
</dbReference>
<dbReference type="GO" id="GO:0046475">
    <property type="term" value="P:glycerophospholipid catabolic process"/>
    <property type="evidence" value="ECO:0007669"/>
    <property type="project" value="TreeGrafter"/>
</dbReference>
<keyword evidence="2" id="KW-0378">Hydrolase</keyword>
<dbReference type="VEuPathDB" id="FungiDB:TERG_05145"/>
<dbReference type="PRINTS" id="PR01415">
    <property type="entry name" value="ANKYRIN"/>
</dbReference>
<dbReference type="GO" id="GO:0047389">
    <property type="term" value="F:glycerophosphocholine phosphodiesterase activity"/>
    <property type="evidence" value="ECO:0007669"/>
    <property type="project" value="TreeGrafter"/>
</dbReference>
<dbReference type="Pfam" id="PF03105">
    <property type="entry name" value="SPX"/>
    <property type="match status" value="1"/>
</dbReference>
<evidence type="ECO:0000256" key="5">
    <source>
        <dbReference type="SAM" id="MobiDB-lite"/>
    </source>
</evidence>
<feature type="domain" description="SPX" evidence="6">
    <location>
        <begin position="1"/>
        <end position="144"/>
    </location>
</feature>
<dbReference type="Proteomes" id="UP000243015">
    <property type="component" value="Unassembled WGS sequence"/>
</dbReference>